<dbReference type="Gene3D" id="3.40.640.10">
    <property type="entry name" value="Type I PLP-dependent aspartate aminotransferase-like (Major domain)"/>
    <property type="match status" value="1"/>
</dbReference>
<dbReference type="PATRIC" id="fig|742818.3.peg.112"/>
<dbReference type="InterPro" id="IPR001597">
    <property type="entry name" value="ArAA_b-elim_lyase/Thr_aldolase"/>
</dbReference>
<dbReference type="eggNOG" id="COG2008">
    <property type="taxonomic scope" value="Bacteria"/>
</dbReference>
<name>K0YMJ3_9ACTN</name>
<sequence length="378" mass="41136">MHSFRNDYMEGAHPFVLERIVQTNNEQYIGYTEDNLCKKGRSAIRSAIVRSDNKGTLRSAGIIPAALQVEFVAGGTMANLVSIAASLRPHECAIAAPDAHINVHETGAIEACGHKVLVTDDADGMLSVAGIDAVMKEHEYGRSFHMVKPRLLYVSFATETGLVLSLSELTALRSYATSKDLLLFIDGARLAVGLTSKDCDVTLADICAAADIFTIGGTKNGALFGEAIVVRNPDIQRDFRYIMKQKGAVMAKGRLLGAQFDALFSATGAQAGVEEAFEDEPLYLSLGRHSNAMAARLKEVLKRHGFDSFISDSPTNQQFLLLENHVAQDFMHAFDADEISRPDSEHTVVRMTCSWATTQEDIDQVDAMFSQAEANVEA</sequence>
<evidence type="ECO:0000256" key="1">
    <source>
        <dbReference type="ARBA" id="ARBA00001933"/>
    </source>
</evidence>
<proteinExistence type="inferred from homology"/>
<dbReference type="PANTHER" id="PTHR48097">
    <property type="entry name" value="L-THREONINE ALDOLASE-RELATED"/>
    <property type="match status" value="1"/>
</dbReference>
<comment type="similarity">
    <text evidence="2">Belongs to the threonine aldolase family.</text>
</comment>
<dbReference type="HOGENOM" id="CLU_049619_1_0_11"/>
<dbReference type="Pfam" id="PF01212">
    <property type="entry name" value="Beta_elim_lyase"/>
    <property type="match status" value="1"/>
</dbReference>
<dbReference type="OrthoDB" id="9774495at2"/>
<evidence type="ECO:0000256" key="2">
    <source>
        <dbReference type="ARBA" id="ARBA00006966"/>
    </source>
</evidence>
<dbReference type="Gene3D" id="3.90.1150.10">
    <property type="entry name" value="Aspartate Aminotransferase, domain 1"/>
    <property type="match status" value="1"/>
</dbReference>
<dbReference type="SUPFAM" id="SSF53383">
    <property type="entry name" value="PLP-dependent transferases"/>
    <property type="match status" value="1"/>
</dbReference>
<keyword evidence="6" id="KW-1185">Reference proteome</keyword>
<feature type="domain" description="Aromatic amino acid beta-eliminating lyase/threonine aldolase" evidence="4">
    <location>
        <begin position="68"/>
        <end position="307"/>
    </location>
</feature>
<evidence type="ECO:0000313" key="6">
    <source>
        <dbReference type="Proteomes" id="UP000006069"/>
    </source>
</evidence>
<dbReference type="AlphaFoldDB" id="K0YMJ3"/>
<gene>
    <name evidence="5" type="ORF">HMPREF9451_00104</name>
</gene>
<dbReference type="EMBL" id="ADMD01000001">
    <property type="protein sequence ID" value="EJZ84503.1"/>
    <property type="molecule type" value="Genomic_DNA"/>
</dbReference>
<dbReference type="InterPro" id="IPR015421">
    <property type="entry name" value="PyrdxlP-dep_Trfase_major"/>
</dbReference>
<dbReference type="Proteomes" id="UP000006069">
    <property type="component" value="Unassembled WGS sequence"/>
</dbReference>
<protein>
    <recommendedName>
        <fullName evidence="4">Aromatic amino acid beta-eliminating lyase/threonine aldolase domain-containing protein</fullName>
    </recommendedName>
</protein>
<dbReference type="PANTHER" id="PTHR48097:SF5">
    <property type="entry name" value="LOW SPECIFICITY L-THREONINE ALDOLASE"/>
    <property type="match status" value="1"/>
</dbReference>
<comment type="cofactor">
    <cofactor evidence="1">
        <name>pyridoxal 5'-phosphate</name>
        <dbReference type="ChEBI" id="CHEBI:597326"/>
    </cofactor>
</comment>
<keyword evidence="3" id="KW-0663">Pyridoxal phosphate</keyword>
<dbReference type="InParanoid" id="K0YMJ3"/>
<dbReference type="RefSeq" id="WP_009138345.1">
    <property type="nucleotide sequence ID" value="NZ_JH815198.1"/>
</dbReference>
<organism evidence="5 6">
    <name type="scientific">Slackia piriformis YIT 12062</name>
    <dbReference type="NCBI Taxonomy" id="742818"/>
    <lineage>
        <taxon>Bacteria</taxon>
        <taxon>Bacillati</taxon>
        <taxon>Actinomycetota</taxon>
        <taxon>Coriobacteriia</taxon>
        <taxon>Eggerthellales</taxon>
        <taxon>Eggerthellaceae</taxon>
        <taxon>Slackia</taxon>
    </lineage>
</organism>
<evidence type="ECO:0000256" key="3">
    <source>
        <dbReference type="ARBA" id="ARBA00022898"/>
    </source>
</evidence>
<accession>K0YMJ3</accession>
<reference evidence="5 6" key="1">
    <citation type="submission" date="2012-08" db="EMBL/GenBank/DDBJ databases">
        <title>The Genome Sequence of Slackia piriformis YIT 12062.</title>
        <authorList>
            <consortium name="The Broad Institute Genome Sequencing Platform"/>
            <person name="Earl A."/>
            <person name="Ward D."/>
            <person name="Feldgarden M."/>
            <person name="Gevers D."/>
            <person name="Morotomi M."/>
            <person name="Walker B."/>
            <person name="Young S.K."/>
            <person name="Zeng Q."/>
            <person name="Gargeya S."/>
            <person name="Fitzgerald M."/>
            <person name="Haas B."/>
            <person name="Abouelleil A."/>
            <person name="Alvarado L."/>
            <person name="Arachchi H.M."/>
            <person name="Berlin A.M."/>
            <person name="Chapman S.B."/>
            <person name="Goldberg J."/>
            <person name="Griggs A."/>
            <person name="Gujja S."/>
            <person name="Hansen M."/>
            <person name="Howarth C."/>
            <person name="Imamovic A."/>
            <person name="Larimer J."/>
            <person name="McCowen C."/>
            <person name="Montmayeur A."/>
            <person name="Murphy C."/>
            <person name="Neiman D."/>
            <person name="Pearson M."/>
            <person name="Priest M."/>
            <person name="Roberts A."/>
            <person name="Saif S."/>
            <person name="Shea T."/>
            <person name="Sisk P."/>
            <person name="Sykes S."/>
            <person name="Wortman J."/>
            <person name="Nusbaum C."/>
            <person name="Birren B."/>
        </authorList>
    </citation>
    <scope>NUCLEOTIDE SEQUENCE [LARGE SCALE GENOMIC DNA]</scope>
    <source>
        <strain evidence="5 6">YIT 12062</strain>
    </source>
</reference>
<evidence type="ECO:0000259" key="4">
    <source>
        <dbReference type="Pfam" id="PF01212"/>
    </source>
</evidence>
<comment type="caution">
    <text evidence="5">The sequence shown here is derived from an EMBL/GenBank/DDBJ whole genome shotgun (WGS) entry which is preliminary data.</text>
</comment>
<dbReference type="GO" id="GO:0006520">
    <property type="term" value="P:amino acid metabolic process"/>
    <property type="evidence" value="ECO:0007669"/>
    <property type="project" value="InterPro"/>
</dbReference>
<evidence type="ECO:0000313" key="5">
    <source>
        <dbReference type="EMBL" id="EJZ84503.1"/>
    </source>
</evidence>
<dbReference type="InterPro" id="IPR015422">
    <property type="entry name" value="PyrdxlP-dep_Trfase_small"/>
</dbReference>
<dbReference type="GO" id="GO:0016829">
    <property type="term" value="F:lyase activity"/>
    <property type="evidence" value="ECO:0007669"/>
    <property type="project" value="InterPro"/>
</dbReference>
<dbReference type="InterPro" id="IPR015424">
    <property type="entry name" value="PyrdxlP-dep_Trfase"/>
</dbReference>